<dbReference type="EMBL" id="BTGU01000004">
    <property type="protein sequence ID" value="GMN33002.1"/>
    <property type="molecule type" value="Genomic_DNA"/>
</dbReference>
<proteinExistence type="predicted"/>
<gene>
    <name evidence="1" type="ORF">TIFTF001_003903</name>
</gene>
<name>A0AA87ZFS4_FICCA</name>
<dbReference type="Proteomes" id="UP001187192">
    <property type="component" value="Unassembled WGS sequence"/>
</dbReference>
<protein>
    <submittedName>
        <fullName evidence="1">Uncharacterized protein</fullName>
    </submittedName>
</protein>
<evidence type="ECO:0000313" key="1">
    <source>
        <dbReference type="EMBL" id="GMN33002.1"/>
    </source>
</evidence>
<evidence type="ECO:0000313" key="2">
    <source>
        <dbReference type="Proteomes" id="UP001187192"/>
    </source>
</evidence>
<comment type="caution">
    <text evidence="1">The sequence shown here is derived from an EMBL/GenBank/DDBJ whole genome shotgun (WGS) entry which is preliminary data.</text>
</comment>
<keyword evidence="2" id="KW-1185">Reference proteome</keyword>
<sequence>MVGFGDQSQGRGRGRVSELGLSQVWHVGVRFRDRCQSLQDGDRGRVLGLGMVVGFLDGGWGRALE</sequence>
<dbReference type="AlphaFoldDB" id="A0AA87ZFS4"/>
<reference evidence="1" key="1">
    <citation type="submission" date="2023-07" db="EMBL/GenBank/DDBJ databases">
        <title>draft genome sequence of fig (Ficus carica).</title>
        <authorList>
            <person name="Takahashi T."/>
            <person name="Nishimura K."/>
        </authorList>
    </citation>
    <scope>NUCLEOTIDE SEQUENCE</scope>
</reference>
<accession>A0AA87ZFS4</accession>
<organism evidence="1 2">
    <name type="scientific">Ficus carica</name>
    <name type="common">Common fig</name>
    <dbReference type="NCBI Taxonomy" id="3494"/>
    <lineage>
        <taxon>Eukaryota</taxon>
        <taxon>Viridiplantae</taxon>
        <taxon>Streptophyta</taxon>
        <taxon>Embryophyta</taxon>
        <taxon>Tracheophyta</taxon>
        <taxon>Spermatophyta</taxon>
        <taxon>Magnoliopsida</taxon>
        <taxon>eudicotyledons</taxon>
        <taxon>Gunneridae</taxon>
        <taxon>Pentapetalae</taxon>
        <taxon>rosids</taxon>
        <taxon>fabids</taxon>
        <taxon>Rosales</taxon>
        <taxon>Moraceae</taxon>
        <taxon>Ficeae</taxon>
        <taxon>Ficus</taxon>
    </lineage>
</organism>